<dbReference type="Pfam" id="PF15957">
    <property type="entry name" value="Comm"/>
    <property type="match status" value="1"/>
</dbReference>
<dbReference type="Proteomes" id="UP001160148">
    <property type="component" value="Unassembled WGS sequence"/>
</dbReference>
<protein>
    <submittedName>
        <fullName evidence="2">Uncharacterized protein</fullName>
    </submittedName>
</protein>
<dbReference type="EMBL" id="CARXXK010000002">
    <property type="protein sequence ID" value="CAI6356699.1"/>
    <property type="molecule type" value="Genomic_DNA"/>
</dbReference>
<accession>A0AAV0WLC5</accession>
<feature type="transmembrane region" description="Helical" evidence="1">
    <location>
        <begin position="141"/>
        <end position="165"/>
    </location>
</feature>
<sequence length="284" mass="31630">MTHRFDRTAKETLSKATRLFIARKTLLRTFQKAVRCLNVPVAYKKRTYLPSLQDNIIKVWDVHTPPTVSPFPRIVLSQHYMMDASLLASATTTAAAHTIVAATSTTVVATMARSGQRNGTHRGAVNVHGRLMYDEIVINDVWINAILSTLALSCAACVCLCFLYCKIQQWKHGVQRRRNEKNSRKYDADSLPSYTIVTGLPTYDEAVERMNGGHNYGGGASSIRDNKPPSKHVSVSVVHVRDDLPTPPKPDPKFGLVSHSLFVHDDGCSHCLSVQELLETYNVR</sequence>
<name>A0AAV0WLC5_9HEMI</name>
<proteinExistence type="predicted"/>
<evidence type="ECO:0000256" key="1">
    <source>
        <dbReference type="SAM" id="Phobius"/>
    </source>
</evidence>
<dbReference type="GO" id="GO:0007411">
    <property type="term" value="P:axon guidance"/>
    <property type="evidence" value="ECO:0007669"/>
    <property type="project" value="InterPro"/>
</dbReference>
<organism evidence="2 3">
    <name type="scientific">Macrosiphum euphorbiae</name>
    <name type="common">potato aphid</name>
    <dbReference type="NCBI Taxonomy" id="13131"/>
    <lineage>
        <taxon>Eukaryota</taxon>
        <taxon>Metazoa</taxon>
        <taxon>Ecdysozoa</taxon>
        <taxon>Arthropoda</taxon>
        <taxon>Hexapoda</taxon>
        <taxon>Insecta</taxon>
        <taxon>Pterygota</taxon>
        <taxon>Neoptera</taxon>
        <taxon>Paraneoptera</taxon>
        <taxon>Hemiptera</taxon>
        <taxon>Sternorrhyncha</taxon>
        <taxon>Aphidomorpha</taxon>
        <taxon>Aphidoidea</taxon>
        <taxon>Aphididae</taxon>
        <taxon>Macrosiphini</taxon>
        <taxon>Macrosiphum</taxon>
    </lineage>
</organism>
<keyword evidence="1" id="KW-0472">Membrane</keyword>
<reference evidence="2 3" key="1">
    <citation type="submission" date="2023-01" db="EMBL/GenBank/DDBJ databases">
        <authorList>
            <person name="Whitehead M."/>
        </authorList>
    </citation>
    <scope>NUCLEOTIDE SEQUENCE [LARGE SCALE GENOMIC DNA]</scope>
</reference>
<keyword evidence="3" id="KW-1185">Reference proteome</keyword>
<keyword evidence="1" id="KW-1133">Transmembrane helix</keyword>
<keyword evidence="1" id="KW-0812">Transmembrane</keyword>
<gene>
    <name evidence="2" type="ORF">MEUPH1_LOCUS12408</name>
</gene>
<dbReference type="InterPro" id="IPR031878">
    <property type="entry name" value="Commissureless"/>
</dbReference>
<dbReference type="AlphaFoldDB" id="A0AAV0WLC5"/>
<evidence type="ECO:0000313" key="2">
    <source>
        <dbReference type="EMBL" id="CAI6356699.1"/>
    </source>
</evidence>
<evidence type="ECO:0000313" key="3">
    <source>
        <dbReference type="Proteomes" id="UP001160148"/>
    </source>
</evidence>
<comment type="caution">
    <text evidence="2">The sequence shown here is derived from an EMBL/GenBank/DDBJ whole genome shotgun (WGS) entry which is preliminary data.</text>
</comment>